<keyword evidence="3 9" id="KW-0813">Transport</keyword>
<name>A0A849BRN2_9ACTN</name>
<evidence type="ECO:0000256" key="7">
    <source>
        <dbReference type="ARBA" id="ARBA00022989"/>
    </source>
</evidence>
<protein>
    <recommendedName>
        <fullName evidence="9">Transport permease protein</fullName>
    </recommendedName>
</protein>
<feature type="transmembrane region" description="Helical" evidence="9">
    <location>
        <begin position="259"/>
        <end position="281"/>
    </location>
</feature>
<reference evidence="11 12" key="1">
    <citation type="submission" date="2020-05" db="EMBL/GenBank/DDBJ databases">
        <title>MicrobeNet Type strains.</title>
        <authorList>
            <person name="Nicholson A.C."/>
        </authorList>
    </citation>
    <scope>NUCLEOTIDE SEQUENCE [LARGE SCALE GENOMIC DNA]</scope>
    <source>
        <strain evidence="11 12">JCM 14547</strain>
    </source>
</reference>
<dbReference type="AlphaFoldDB" id="A0A849BRN2"/>
<evidence type="ECO:0000313" key="11">
    <source>
        <dbReference type="EMBL" id="NNH23492.1"/>
    </source>
</evidence>
<dbReference type="InterPro" id="IPR047817">
    <property type="entry name" value="ABC2_TM_bact-type"/>
</dbReference>
<evidence type="ECO:0000256" key="6">
    <source>
        <dbReference type="ARBA" id="ARBA00022692"/>
    </source>
</evidence>
<feature type="transmembrane region" description="Helical" evidence="9">
    <location>
        <begin position="156"/>
        <end position="178"/>
    </location>
</feature>
<keyword evidence="12" id="KW-1185">Reference proteome</keyword>
<dbReference type="GO" id="GO:0140359">
    <property type="term" value="F:ABC-type transporter activity"/>
    <property type="evidence" value="ECO:0007669"/>
    <property type="project" value="InterPro"/>
</dbReference>
<dbReference type="EMBL" id="JABEMA010000149">
    <property type="protein sequence ID" value="NNH23492.1"/>
    <property type="molecule type" value="Genomic_DNA"/>
</dbReference>
<dbReference type="PANTHER" id="PTHR30413">
    <property type="entry name" value="INNER MEMBRANE TRANSPORT PERMEASE"/>
    <property type="match status" value="1"/>
</dbReference>
<sequence>MSASPSEAPLVAPGRGLGLVDVLRQRYLLRLLVRKELRVRYRGSVLGLAWSYVKPAVQFAVFFFALGEFLQQRDTLPPFAIYLFSGMIAVNLFSECFGNATRAVVGNAPLVKKIYLPRELFPVSSIWVGLVHFVPQVVVLLVGCVVVGWRPGLVELAVALLGVLVVVTLALGLGLLFGALDVLYRDLENIVDLILMVAVWLSPVLYPWTLVRDSLGEGSVLLWLYLHNPLTVAVELFHRAFWYPVADVPADRWQIPDGLVWDGVLALAGSLVLLAVGQLVFRRLEGRFAQEL</sequence>
<dbReference type="PANTHER" id="PTHR30413:SF8">
    <property type="entry name" value="TRANSPORT PERMEASE PROTEIN"/>
    <property type="match status" value="1"/>
</dbReference>
<dbReference type="InterPro" id="IPR013525">
    <property type="entry name" value="ABC2_TM"/>
</dbReference>
<dbReference type="PROSITE" id="PS51012">
    <property type="entry name" value="ABC_TM2"/>
    <property type="match status" value="1"/>
</dbReference>
<dbReference type="Proteomes" id="UP000555552">
    <property type="component" value="Unassembled WGS sequence"/>
</dbReference>
<evidence type="ECO:0000256" key="1">
    <source>
        <dbReference type="ARBA" id="ARBA00004429"/>
    </source>
</evidence>
<feature type="transmembrane region" description="Helical" evidence="9">
    <location>
        <begin position="79"/>
        <end position="105"/>
    </location>
</feature>
<evidence type="ECO:0000313" key="12">
    <source>
        <dbReference type="Proteomes" id="UP000555552"/>
    </source>
</evidence>
<feature type="transmembrane region" description="Helical" evidence="9">
    <location>
        <begin position="45"/>
        <end position="67"/>
    </location>
</feature>
<evidence type="ECO:0000256" key="9">
    <source>
        <dbReference type="RuleBase" id="RU361157"/>
    </source>
</evidence>
<keyword evidence="4 9" id="KW-1003">Cell membrane</keyword>
<accession>A0A849BRN2</accession>
<dbReference type="RefSeq" id="WP_171203305.1">
    <property type="nucleotide sequence ID" value="NZ_BAAANP010000062.1"/>
</dbReference>
<comment type="subcellular location">
    <subcellularLocation>
        <location evidence="1">Cell inner membrane</location>
        <topology evidence="1">Multi-pass membrane protein</topology>
    </subcellularLocation>
    <subcellularLocation>
        <location evidence="9">Cell membrane</location>
        <topology evidence="9">Multi-pass membrane protein</topology>
    </subcellularLocation>
</comment>
<proteinExistence type="inferred from homology"/>
<comment type="similarity">
    <text evidence="2 9">Belongs to the ABC-2 integral membrane protein family.</text>
</comment>
<dbReference type="GO" id="GO:0015920">
    <property type="term" value="P:lipopolysaccharide transport"/>
    <property type="evidence" value="ECO:0007669"/>
    <property type="project" value="TreeGrafter"/>
</dbReference>
<keyword evidence="7 9" id="KW-1133">Transmembrane helix</keyword>
<feature type="domain" description="ABC transmembrane type-2" evidence="10">
    <location>
        <begin position="46"/>
        <end position="284"/>
    </location>
</feature>
<dbReference type="Pfam" id="PF01061">
    <property type="entry name" value="ABC2_membrane"/>
    <property type="match status" value="1"/>
</dbReference>
<gene>
    <name evidence="11" type="ORF">HLB09_10390</name>
</gene>
<feature type="transmembrane region" description="Helical" evidence="9">
    <location>
        <begin position="190"/>
        <end position="209"/>
    </location>
</feature>
<keyword evidence="6 9" id="KW-0812">Transmembrane</keyword>
<evidence type="ECO:0000256" key="2">
    <source>
        <dbReference type="ARBA" id="ARBA00007783"/>
    </source>
</evidence>
<comment type="caution">
    <text evidence="11">The sequence shown here is derived from an EMBL/GenBank/DDBJ whole genome shotgun (WGS) entry which is preliminary data.</text>
</comment>
<evidence type="ECO:0000256" key="4">
    <source>
        <dbReference type="ARBA" id="ARBA00022475"/>
    </source>
</evidence>
<feature type="transmembrane region" description="Helical" evidence="9">
    <location>
        <begin position="126"/>
        <end position="150"/>
    </location>
</feature>
<organism evidence="11 12">
    <name type="scientific">Pseudokineococcus marinus</name>
    <dbReference type="NCBI Taxonomy" id="351215"/>
    <lineage>
        <taxon>Bacteria</taxon>
        <taxon>Bacillati</taxon>
        <taxon>Actinomycetota</taxon>
        <taxon>Actinomycetes</taxon>
        <taxon>Kineosporiales</taxon>
        <taxon>Kineosporiaceae</taxon>
        <taxon>Pseudokineococcus</taxon>
    </lineage>
</organism>
<evidence type="ECO:0000256" key="3">
    <source>
        <dbReference type="ARBA" id="ARBA00022448"/>
    </source>
</evidence>
<evidence type="ECO:0000259" key="10">
    <source>
        <dbReference type="PROSITE" id="PS51012"/>
    </source>
</evidence>
<keyword evidence="5" id="KW-0997">Cell inner membrane</keyword>
<evidence type="ECO:0000256" key="5">
    <source>
        <dbReference type="ARBA" id="ARBA00022519"/>
    </source>
</evidence>
<evidence type="ECO:0000256" key="8">
    <source>
        <dbReference type="ARBA" id="ARBA00023136"/>
    </source>
</evidence>
<dbReference type="GO" id="GO:0005886">
    <property type="term" value="C:plasma membrane"/>
    <property type="evidence" value="ECO:0007669"/>
    <property type="project" value="UniProtKB-SubCell"/>
</dbReference>
<keyword evidence="8 9" id="KW-0472">Membrane</keyword>